<evidence type="ECO:0000313" key="11">
    <source>
        <dbReference type="Proteomes" id="UP000310039"/>
    </source>
</evidence>
<evidence type="ECO:0000256" key="3">
    <source>
        <dbReference type="ARBA" id="ARBA00022692"/>
    </source>
</evidence>
<dbReference type="Pfam" id="PF04133">
    <property type="entry name" value="Vps55"/>
    <property type="match status" value="1"/>
</dbReference>
<comment type="subcellular location">
    <subcellularLocation>
        <location evidence="1">Membrane</location>
        <topology evidence="1">Multi-pass membrane protein</topology>
    </subcellularLocation>
</comment>
<evidence type="ECO:0000256" key="4">
    <source>
        <dbReference type="ARBA" id="ARBA00022989"/>
    </source>
</evidence>
<dbReference type="AlphaFoldDB" id="A0A4S9XFN2"/>
<name>A0A4S9XFN2_AURPU</name>
<evidence type="ECO:0000313" key="10">
    <source>
        <dbReference type="Proteomes" id="UP000309734"/>
    </source>
</evidence>
<dbReference type="Proteomes" id="UP000310039">
    <property type="component" value="Unassembled WGS sequence"/>
</dbReference>
<evidence type="ECO:0000313" key="9">
    <source>
        <dbReference type="EMBL" id="THZ81107.1"/>
    </source>
</evidence>
<dbReference type="PANTHER" id="PTHR12050:SF0">
    <property type="entry name" value="RH04491P"/>
    <property type="match status" value="1"/>
</dbReference>
<keyword evidence="4 7" id="KW-1133">Transmembrane helix</keyword>
<feature type="transmembrane region" description="Helical" evidence="7">
    <location>
        <begin position="140"/>
        <end position="160"/>
    </location>
</feature>
<keyword evidence="3 7" id="KW-0812">Transmembrane</keyword>
<comment type="similarity">
    <text evidence="2">Belongs to the OB-RGRP/VPS55 family.</text>
</comment>
<dbReference type="EMBL" id="QZBT01000109">
    <property type="protein sequence ID" value="THZ81107.1"/>
    <property type="molecule type" value="Genomic_DNA"/>
</dbReference>
<keyword evidence="5 7" id="KW-0472">Membrane</keyword>
<evidence type="ECO:0000256" key="2">
    <source>
        <dbReference type="ARBA" id="ARBA00005645"/>
    </source>
</evidence>
<proteinExistence type="inferred from homology"/>
<sequence length="197" mass="21143">MLGDLRPRDAPAPPTHAPTTTAIAITTEIDQPTDNPQTVHSLPTNPTWQASKPSSLFPSYAPHVPLLPTYHLDAHETNKASKVLAIGFLLVILSSALWHNYLPLLVVATYVIAPVPNWICSRAQSSDDFMDGGSNAVVELGRFITGFLVVMGVALPIVLAHTGMINVPAAAMSIAGGLLIYSTIISFSLSFREDEEF</sequence>
<dbReference type="GO" id="GO:0034424">
    <property type="term" value="C:Vps55/Vps68 complex"/>
    <property type="evidence" value="ECO:0007669"/>
    <property type="project" value="TreeGrafter"/>
</dbReference>
<feature type="region of interest" description="Disordered" evidence="6">
    <location>
        <begin position="1"/>
        <end position="20"/>
    </location>
</feature>
<evidence type="ECO:0000256" key="1">
    <source>
        <dbReference type="ARBA" id="ARBA00004141"/>
    </source>
</evidence>
<evidence type="ECO:0000313" key="8">
    <source>
        <dbReference type="EMBL" id="THZ77950.1"/>
    </source>
</evidence>
<dbReference type="InterPro" id="IPR007262">
    <property type="entry name" value="Vps55/LEPROT"/>
</dbReference>
<dbReference type="EMBL" id="QZBS01000019">
    <property type="protein sequence ID" value="THZ77950.1"/>
    <property type="molecule type" value="Genomic_DNA"/>
</dbReference>
<dbReference type="Proteomes" id="UP000309734">
    <property type="component" value="Unassembled WGS sequence"/>
</dbReference>
<comment type="caution">
    <text evidence="8">The sequence shown here is derived from an EMBL/GenBank/DDBJ whole genome shotgun (WGS) entry which is preliminary data.</text>
</comment>
<protein>
    <recommendedName>
        <fullName evidence="12">Vacuolar protein sorting 55</fullName>
    </recommendedName>
</protein>
<accession>A0A4S9XFN2</accession>
<reference evidence="10 11" key="1">
    <citation type="submission" date="2018-10" db="EMBL/GenBank/DDBJ databases">
        <title>Fifty Aureobasidium pullulans genomes reveal a recombining polyextremotolerant generalist.</title>
        <authorList>
            <person name="Gostincar C."/>
            <person name="Turk M."/>
            <person name="Zajc J."/>
            <person name="Gunde-Cimerman N."/>
        </authorList>
    </citation>
    <scope>NUCLEOTIDE SEQUENCE [LARGE SCALE GENOMIC DNA]</scope>
    <source>
        <strain evidence="9 11">EXF-3403</strain>
        <strain evidence="8 10">EXF-3519</strain>
    </source>
</reference>
<feature type="transmembrane region" description="Helical" evidence="7">
    <location>
        <begin position="167"/>
        <end position="191"/>
    </location>
</feature>
<evidence type="ECO:0000256" key="7">
    <source>
        <dbReference type="SAM" id="Phobius"/>
    </source>
</evidence>
<evidence type="ECO:0000256" key="5">
    <source>
        <dbReference type="ARBA" id="ARBA00023136"/>
    </source>
</evidence>
<evidence type="ECO:0000256" key="6">
    <source>
        <dbReference type="SAM" id="MobiDB-lite"/>
    </source>
</evidence>
<dbReference type="GO" id="GO:0032511">
    <property type="term" value="P:late endosome to vacuole transport via multivesicular body sorting pathway"/>
    <property type="evidence" value="ECO:0007669"/>
    <property type="project" value="TreeGrafter"/>
</dbReference>
<gene>
    <name evidence="9" type="ORF">D6C84_06866</name>
    <name evidence="8" type="ORF">D6C85_01370</name>
</gene>
<dbReference type="PANTHER" id="PTHR12050">
    <property type="entry name" value="LEPTIN RECEPTOR-RELATED"/>
    <property type="match status" value="1"/>
</dbReference>
<organism evidence="8 10">
    <name type="scientific">Aureobasidium pullulans</name>
    <name type="common">Black yeast</name>
    <name type="synonym">Pullularia pullulans</name>
    <dbReference type="NCBI Taxonomy" id="5580"/>
    <lineage>
        <taxon>Eukaryota</taxon>
        <taxon>Fungi</taxon>
        <taxon>Dikarya</taxon>
        <taxon>Ascomycota</taxon>
        <taxon>Pezizomycotina</taxon>
        <taxon>Dothideomycetes</taxon>
        <taxon>Dothideomycetidae</taxon>
        <taxon>Dothideales</taxon>
        <taxon>Saccotheciaceae</taxon>
        <taxon>Aureobasidium</taxon>
    </lineage>
</organism>
<evidence type="ECO:0008006" key="12">
    <source>
        <dbReference type="Google" id="ProtNLM"/>
    </source>
</evidence>